<reference evidence="6 7" key="1">
    <citation type="submission" date="2016-07" db="EMBL/GenBank/DDBJ databases">
        <title>Pervasive Adenine N6-methylation of Active Genes in Fungi.</title>
        <authorList>
            <consortium name="DOE Joint Genome Institute"/>
            <person name="Mondo S.J."/>
            <person name="Dannebaum R.O."/>
            <person name="Kuo R.C."/>
            <person name="Labutti K."/>
            <person name="Haridas S."/>
            <person name="Kuo A."/>
            <person name="Salamov A."/>
            <person name="Ahrendt S.R."/>
            <person name="Lipzen A."/>
            <person name="Sullivan W."/>
            <person name="Andreopoulos W.B."/>
            <person name="Clum A."/>
            <person name="Lindquist E."/>
            <person name="Daum C."/>
            <person name="Ramamoorthy G.K."/>
            <person name="Gryganskyi A."/>
            <person name="Culley D."/>
            <person name="Magnuson J.K."/>
            <person name="James T.Y."/>
            <person name="O'Malley M.A."/>
            <person name="Stajich J.E."/>
            <person name="Spatafora J.W."/>
            <person name="Visel A."/>
            <person name="Grigoriev I.V."/>
        </authorList>
    </citation>
    <scope>NUCLEOTIDE SEQUENCE [LARGE SCALE GENOMIC DNA]</scope>
    <source>
        <strain evidence="6 7">NRRL 3301</strain>
    </source>
</reference>
<protein>
    <submittedName>
        <fullName evidence="6">Glycoside hydrolase</fullName>
    </submittedName>
</protein>
<dbReference type="Proteomes" id="UP000242146">
    <property type="component" value="Unassembled WGS sequence"/>
</dbReference>
<comment type="similarity">
    <text evidence="1 4">Belongs to the glycosyl hydrolase 5 (cellulase A) family.</text>
</comment>
<dbReference type="OrthoDB" id="1887033at2759"/>
<keyword evidence="7" id="KW-1185">Reference proteome</keyword>
<gene>
    <name evidence="6" type="ORF">DM01DRAFT_1332564</name>
</gene>
<comment type="caution">
    <text evidence="6">The sequence shown here is derived from an EMBL/GenBank/DDBJ whole genome shotgun (WGS) entry which is preliminary data.</text>
</comment>
<dbReference type="Pfam" id="PF00150">
    <property type="entry name" value="Cellulase"/>
    <property type="match status" value="1"/>
</dbReference>
<dbReference type="InterPro" id="IPR017853">
    <property type="entry name" value="GH"/>
</dbReference>
<dbReference type="InterPro" id="IPR050386">
    <property type="entry name" value="Glycosyl_hydrolase_5"/>
</dbReference>
<evidence type="ECO:0000256" key="3">
    <source>
        <dbReference type="ARBA" id="ARBA00023295"/>
    </source>
</evidence>
<organism evidence="6 7">
    <name type="scientific">Hesseltinella vesiculosa</name>
    <dbReference type="NCBI Taxonomy" id="101127"/>
    <lineage>
        <taxon>Eukaryota</taxon>
        <taxon>Fungi</taxon>
        <taxon>Fungi incertae sedis</taxon>
        <taxon>Mucoromycota</taxon>
        <taxon>Mucoromycotina</taxon>
        <taxon>Mucoromycetes</taxon>
        <taxon>Mucorales</taxon>
        <taxon>Cunninghamellaceae</taxon>
        <taxon>Hesseltinella</taxon>
    </lineage>
</organism>
<evidence type="ECO:0000256" key="2">
    <source>
        <dbReference type="ARBA" id="ARBA00022801"/>
    </source>
</evidence>
<accession>A0A1X2GSD9</accession>
<dbReference type="AlphaFoldDB" id="A0A1X2GSD9"/>
<sequence>MGLGRRALEFLGVKQPPPALPESNNVLPMPTFEPFDLRRAEMYRYRHHYGVNLGSVFVLESWLCPEHFRKSVANGQWDSEMDFLLACDTKEHAREMLEYHWSTFITPQDIEQMAQQGVNTVRIPIGYWIIEPRTLLTGRFKDDAFYRFADVYDAAFGYLMRLVKACEQHNVGVLIDIHAAPGGQNNDAHSGQAKPYAPEFYTSNTAQKYMLDVLCKITRIFTPMNHIIGITLLNEPIDHAALLPYYRQACQAVLDNTPSPCAPLPLYIGDCWMPEKFMDILTTINYPFLVLDSHQYFCHTEKDHRQTAQQHMATVQSKIVPMFRGPHCSAIRGNLSIGEWAMVLNGQSMQGLNERQTLTAFGQLQQQSWQQCTAGSFYWTYKTADDNWYWSLKYCFQQNLLSFRQPEKKRKDPAPLNDEAVIQQKTQDHLQRTTQRLQTLAPQQQQASQSLYQQGLKDGYRVALEQFYPVDIGFKLQLAHDYHARTYPSTDREQQAIAWLYEDGFVDGLDLAYAQ</sequence>
<evidence type="ECO:0000256" key="1">
    <source>
        <dbReference type="ARBA" id="ARBA00005641"/>
    </source>
</evidence>
<name>A0A1X2GSD9_9FUNG</name>
<evidence type="ECO:0000313" key="7">
    <source>
        <dbReference type="Proteomes" id="UP000242146"/>
    </source>
</evidence>
<dbReference type="EMBL" id="MCGT01000004">
    <property type="protein sequence ID" value="ORX60410.1"/>
    <property type="molecule type" value="Genomic_DNA"/>
</dbReference>
<proteinExistence type="inferred from homology"/>
<keyword evidence="2 4" id="KW-0378">Hydrolase</keyword>
<keyword evidence="3 4" id="KW-0326">Glycosidase</keyword>
<dbReference type="Gene3D" id="3.20.20.80">
    <property type="entry name" value="Glycosidases"/>
    <property type="match status" value="1"/>
</dbReference>
<evidence type="ECO:0000259" key="5">
    <source>
        <dbReference type="Pfam" id="PF00150"/>
    </source>
</evidence>
<dbReference type="InterPro" id="IPR001547">
    <property type="entry name" value="Glyco_hydro_5"/>
</dbReference>
<dbReference type="PANTHER" id="PTHR31297">
    <property type="entry name" value="GLUCAN ENDO-1,6-BETA-GLUCOSIDASE B"/>
    <property type="match status" value="1"/>
</dbReference>
<dbReference type="GO" id="GO:0009251">
    <property type="term" value="P:glucan catabolic process"/>
    <property type="evidence" value="ECO:0007669"/>
    <property type="project" value="TreeGrafter"/>
</dbReference>
<feature type="domain" description="Glycoside hydrolase family 5" evidence="5">
    <location>
        <begin position="97"/>
        <end position="297"/>
    </location>
</feature>
<dbReference type="PANTHER" id="PTHR31297:SF43">
    <property type="entry name" value="GLUCAN 1,3-BETA-GLUCOSIDASE 3"/>
    <property type="match status" value="1"/>
</dbReference>
<dbReference type="GO" id="GO:0009986">
    <property type="term" value="C:cell surface"/>
    <property type="evidence" value="ECO:0007669"/>
    <property type="project" value="TreeGrafter"/>
</dbReference>
<dbReference type="GO" id="GO:0046557">
    <property type="term" value="F:glucan endo-1,6-beta-glucosidase activity"/>
    <property type="evidence" value="ECO:0007669"/>
    <property type="project" value="TreeGrafter"/>
</dbReference>
<evidence type="ECO:0000313" key="6">
    <source>
        <dbReference type="EMBL" id="ORX60410.1"/>
    </source>
</evidence>
<dbReference type="GO" id="GO:0005576">
    <property type="term" value="C:extracellular region"/>
    <property type="evidence" value="ECO:0007669"/>
    <property type="project" value="TreeGrafter"/>
</dbReference>
<evidence type="ECO:0000256" key="4">
    <source>
        <dbReference type="RuleBase" id="RU361153"/>
    </source>
</evidence>
<dbReference type="SUPFAM" id="SSF51445">
    <property type="entry name" value="(Trans)glycosidases"/>
    <property type="match status" value="1"/>
</dbReference>
<dbReference type="STRING" id="101127.A0A1X2GSD9"/>